<evidence type="ECO:0000259" key="1">
    <source>
        <dbReference type="Pfam" id="PF14353"/>
    </source>
</evidence>
<keyword evidence="3" id="KW-1185">Reference proteome</keyword>
<sequence length="234" mass="26675">MIETRKDSQKVTCPYCSEQYEITLYTQVNAVTDPELKELVITGKLFESECPHCGRVQYMTYDCIYTDDLKKELVLLGSTDNSRDDFVPYLRKVMAARPSEYDFLRAVSAPEQLAEKVLEKEYDADDRIVEIAKSAVLRDLEKEAPHKKVLGLIYNLARDDHGREAEGFMIVDGHHVASDFVPLKQNAISMLEDRYGSLLNNPETEPVIDQNWAAEFLEANRQAPLPEEPVIDLS</sequence>
<dbReference type="RefSeq" id="WP_154505724.1">
    <property type="nucleotide sequence ID" value="NZ_VUMN01000033.1"/>
</dbReference>
<reference evidence="2 3" key="1">
    <citation type="submission" date="2019-08" db="EMBL/GenBank/DDBJ databases">
        <title>In-depth cultivation of the pig gut microbiome towards novel bacterial diversity and tailored functional studies.</title>
        <authorList>
            <person name="Wylensek D."/>
            <person name="Hitch T.C.A."/>
            <person name="Clavel T."/>
        </authorList>
    </citation>
    <scope>NUCLEOTIDE SEQUENCE [LARGE SCALE GENOMIC DNA]</scope>
    <source>
        <strain evidence="2 3">Oil+RF-744-GAM-WT-6</strain>
    </source>
</reference>
<comment type="caution">
    <text evidence="2">The sequence shown here is derived from an EMBL/GenBank/DDBJ whole genome shotgun (WGS) entry which is preliminary data.</text>
</comment>
<dbReference type="AlphaFoldDB" id="A0A7X2NUP1"/>
<dbReference type="InterPro" id="IPR025682">
    <property type="entry name" value="CpXC_dom"/>
</dbReference>
<protein>
    <recommendedName>
        <fullName evidence="1">CpXC domain-containing protein</fullName>
    </recommendedName>
</protein>
<organism evidence="2 3">
    <name type="scientific">Stecheria intestinalis</name>
    <dbReference type="NCBI Taxonomy" id="2606630"/>
    <lineage>
        <taxon>Bacteria</taxon>
        <taxon>Bacillati</taxon>
        <taxon>Bacillota</taxon>
        <taxon>Erysipelotrichia</taxon>
        <taxon>Erysipelotrichales</taxon>
        <taxon>Erysipelotrichaceae</taxon>
        <taxon>Stecheria</taxon>
    </lineage>
</organism>
<evidence type="ECO:0000313" key="3">
    <source>
        <dbReference type="Proteomes" id="UP000461880"/>
    </source>
</evidence>
<evidence type="ECO:0000313" key="2">
    <source>
        <dbReference type="EMBL" id="MSS59468.1"/>
    </source>
</evidence>
<accession>A0A7X2NUP1</accession>
<dbReference type="Proteomes" id="UP000461880">
    <property type="component" value="Unassembled WGS sequence"/>
</dbReference>
<gene>
    <name evidence="2" type="ORF">FYJ51_11255</name>
</gene>
<feature type="domain" description="CpXC" evidence="1">
    <location>
        <begin position="11"/>
        <end position="133"/>
    </location>
</feature>
<proteinExistence type="predicted"/>
<dbReference type="EMBL" id="VUMN01000033">
    <property type="protein sequence ID" value="MSS59468.1"/>
    <property type="molecule type" value="Genomic_DNA"/>
</dbReference>
<dbReference type="Pfam" id="PF14353">
    <property type="entry name" value="CpXC"/>
    <property type="match status" value="1"/>
</dbReference>
<name>A0A7X2NUP1_9FIRM</name>